<dbReference type="InterPro" id="IPR013087">
    <property type="entry name" value="Znf_C2H2_type"/>
</dbReference>
<organism evidence="9 10">
    <name type="scientific">Thraustotheca clavata</name>
    <dbReference type="NCBI Taxonomy" id="74557"/>
    <lineage>
        <taxon>Eukaryota</taxon>
        <taxon>Sar</taxon>
        <taxon>Stramenopiles</taxon>
        <taxon>Oomycota</taxon>
        <taxon>Saprolegniomycetes</taxon>
        <taxon>Saprolegniales</taxon>
        <taxon>Achlyaceae</taxon>
        <taxon>Thraustotheca</taxon>
    </lineage>
</organism>
<evidence type="ECO:0000256" key="1">
    <source>
        <dbReference type="ARBA" id="ARBA00008517"/>
    </source>
</evidence>
<dbReference type="SMART" id="SM00336">
    <property type="entry name" value="BBOX"/>
    <property type="match status" value="2"/>
</dbReference>
<accession>A0A1V9Y8Q3</accession>
<dbReference type="CDD" id="cd19821">
    <property type="entry name" value="Bbox1_BBX-like"/>
    <property type="match status" value="1"/>
</dbReference>
<dbReference type="Gene3D" id="3.30.160.60">
    <property type="entry name" value="Classic Zinc Finger"/>
    <property type="match status" value="1"/>
</dbReference>
<feature type="coiled-coil region" evidence="6">
    <location>
        <begin position="686"/>
        <end position="735"/>
    </location>
</feature>
<dbReference type="GO" id="GO:0006260">
    <property type="term" value="P:DNA replication"/>
    <property type="evidence" value="ECO:0007669"/>
    <property type="project" value="TreeGrafter"/>
</dbReference>
<evidence type="ECO:0000256" key="4">
    <source>
        <dbReference type="ARBA" id="ARBA00022833"/>
    </source>
</evidence>
<dbReference type="Pfam" id="PF25095">
    <property type="entry name" value="C2H2-zf_KIN17"/>
    <property type="match status" value="1"/>
</dbReference>
<keyword evidence="10" id="KW-1185">Reference proteome</keyword>
<comment type="similarity">
    <text evidence="1">Belongs to the KIN17 family.</text>
</comment>
<evidence type="ECO:0000259" key="8">
    <source>
        <dbReference type="PROSITE" id="PS50119"/>
    </source>
</evidence>
<dbReference type="Gene3D" id="2.30.30.30">
    <property type="match status" value="1"/>
</dbReference>
<dbReference type="Pfam" id="PF00962">
    <property type="entry name" value="A_deaminase"/>
    <property type="match status" value="2"/>
</dbReference>
<evidence type="ECO:0000256" key="7">
    <source>
        <dbReference type="SAM" id="MobiDB-lite"/>
    </source>
</evidence>
<dbReference type="InterPro" id="IPR019447">
    <property type="entry name" value="DNA/RNA-bd_Kin17_WH-like_dom"/>
</dbReference>
<keyword evidence="4" id="KW-0862">Zinc</keyword>
<dbReference type="InterPro" id="IPR056767">
    <property type="entry name" value="C2H2-Znf_KIN17"/>
</dbReference>
<dbReference type="GO" id="GO:0005634">
    <property type="term" value="C:nucleus"/>
    <property type="evidence" value="ECO:0007669"/>
    <property type="project" value="TreeGrafter"/>
</dbReference>
<dbReference type="InterPro" id="IPR041995">
    <property type="entry name" value="KOW_KIN17"/>
</dbReference>
<dbReference type="PROSITE" id="PS50119">
    <property type="entry name" value="ZF_BBOX"/>
    <property type="match status" value="2"/>
</dbReference>
<evidence type="ECO:0000256" key="3">
    <source>
        <dbReference type="ARBA" id="ARBA00022771"/>
    </source>
</evidence>
<dbReference type="PANTHER" id="PTHR12805:SF0">
    <property type="entry name" value="DNA_RNA-BINDING PROTEIN KIN17"/>
    <property type="match status" value="1"/>
</dbReference>
<dbReference type="Pfam" id="PF10357">
    <property type="entry name" value="WH_KIN17"/>
    <property type="match status" value="1"/>
</dbReference>
<dbReference type="Gene3D" id="2.30.30.140">
    <property type="match status" value="1"/>
</dbReference>
<dbReference type="GO" id="GO:0003690">
    <property type="term" value="F:double-stranded DNA binding"/>
    <property type="evidence" value="ECO:0007669"/>
    <property type="project" value="TreeGrafter"/>
</dbReference>
<comment type="caution">
    <text evidence="9">The sequence shown here is derived from an EMBL/GenBank/DDBJ whole genome shotgun (WGS) entry which is preliminary data.</text>
</comment>
<evidence type="ECO:0000256" key="2">
    <source>
        <dbReference type="ARBA" id="ARBA00022723"/>
    </source>
</evidence>
<feature type="region of interest" description="Disordered" evidence="7">
    <location>
        <begin position="346"/>
        <end position="380"/>
    </location>
</feature>
<dbReference type="SUPFAM" id="SSF56399">
    <property type="entry name" value="ADP-ribosylation"/>
    <property type="match status" value="1"/>
</dbReference>
<dbReference type="Pfam" id="PF25092">
    <property type="entry name" value="SH3_KIN17_C"/>
    <property type="match status" value="1"/>
</dbReference>
<dbReference type="OrthoDB" id="10266249at2759"/>
<dbReference type="InterPro" id="IPR049808">
    <property type="entry name" value="CONSTANS-like_Bbox1"/>
</dbReference>
<dbReference type="InterPro" id="IPR038254">
    <property type="entry name" value="KIN17_WH-like_sf"/>
</dbReference>
<dbReference type="GO" id="GO:0006974">
    <property type="term" value="P:DNA damage response"/>
    <property type="evidence" value="ECO:0007669"/>
    <property type="project" value="TreeGrafter"/>
</dbReference>
<reference evidence="9 10" key="1">
    <citation type="journal article" date="2014" name="Genome Biol. Evol.">
        <title>The secreted proteins of Achlya hypogyna and Thraustotheca clavata identify the ancestral oomycete secretome and reveal gene acquisitions by horizontal gene transfer.</title>
        <authorList>
            <person name="Misner I."/>
            <person name="Blouin N."/>
            <person name="Leonard G."/>
            <person name="Richards T.A."/>
            <person name="Lane C.E."/>
        </authorList>
    </citation>
    <scope>NUCLEOTIDE SEQUENCE [LARGE SCALE GENOMIC DNA]</scope>
    <source>
        <strain evidence="9 10">ATCC 34112</strain>
    </source>
</reference>
<keyword evidence="3 5" id="KW-0863">Zinc-finger</keyword>
<dbReference type="FunFam" id="2.30.30.30:FF:000021">
    <property type="entry name" value="DNA/RNA-binding protein KIN17, putative"/>
    <property type="match status" value="1"/>
</dbReference>
<keyword evidence="2" id="KW-0479">Metal-binding</keyword>
<dbReference type="SUPFAM" id="SSF57667">
    <property type="entry name" value="beta-beta-alpha zinc fingers"/>
    <property type="match status" value="1"/>
</dbReference>
<dbReference type="Gene3D" id="3.20.20.140">
    <property type="entry name" value="Metal-dependent hydrolases"/>
    <property type="match status" value="2"/>
</dbReference>
<dbReference type="PANTHER" id="PTHR12805">
    <property type="entry name" value="KIN17 KIN, ANTIGENIC DETERMINANT OF RECA PROTEIN HOMOLOG"/>
    <property type="match status" value="1"/>
</dbReference>
<dbReference type="InterPro" id="IPR001365">
    <property type="entry name" value="A_deaminase_dom"/>
</dbReference>
<name>A0A1V9Y8Q3_9STRA</name>
<feature type="domain" description="B box-type" evidence="8">
    <location>
        <begin position="557"/>
        <end position="604"/>
    </location>
</feature>
<proteinExistence type="inferred from homology"/>
<dbReference type="InterPro" id="IPR037321">
    <property type="entry name" value="KIN17-like"/>
</dbReference>
<evidence type="ECO:0000313" key="10">
    <source>
        <dbReference type="Proteomes" id="UP000243217"/>
    </source>
</evidence>
<dbReference type="GO" id="GO:0019239">
    <property type="term" value="F:deaminase activity"/>
    <property type="evidence" value="ECO:0007669"/>
    <property type="project" value="InterPro"/>
</dbReference>
<dbReference type="Gene3D" id="3.90.228.10">
    <property type="match status" value="1"/>
</dbReference>
<dbReference type="InterPro" id="IPR000315">
    <property type="entry name" value="Znf_B-box"/>
</dbReference>
<keyword evidence="6" id="KW-0175">Coiled coil</keyword>
<dbReference type="SUPFAM" id="SSF51556">
    <property type="entry name" value="Metallo-dependent hydrolases"/>
    <property type="match status" value="1"/>
</dbReference>
<dbReference type="InterPro" id="IPR041330">
    <property type="entry name" value="KN17_SH3"/>
</dbReference>
<dbReference type="Pfam" id="PF18131">
    <property type="entry name" value="KN17_SH3"/>
    <property type="match status" value="1"/>
</dbReference>
<dbReference type="Proteomes" id="UP000243217">
    <property type="component" value="Unassembled WGS sequence"/>
</dbReference>
<dbReference type="FunFam" id="1.10.10.2030:FF:000001">
    <property type="entry name" value="DNA/RNA-binding protein KIN17, putative"/>
    <property type="match status" value="1"/>
</dbReference>
<dbReference type="SMART" id="SM01253">
    <property type="entry name" value="Kin17_mid"/>
    <property type="match status" value="1"/>
</dbReference>
<evidence type="ECO:0000256" key="6">
    <source>
        <dbReference type="SAM" id="Coils"/>
    </source>
</evidence>
<dbReference type="STRING" id="74557.A0A1V9Y8Q3"/>
<dbReference type="CDD" id="cd19756">
    <property type="entry name" value="Bbox2"/>
    <property type="match status" value="1"/>
</dbReference>
<sequence length="1290" mass="146578">MASSPPSKRVFPKNNRYPDEFLHKIPKTDLHCHLEGAIRPATLIELATKQGVELPTYDVEKMNSCIFKETYNNLEEYLQCFNYTCAVLRNAEALERVSYELALDIAGAENGFPASDHIEAFAYAHKKFMHRTVHAGESYGPESIFQAFTDLHAERIGHGYHLFHTEEIHSNMSEDADKKICCQNLVNYLGNMRTCIEVCLSSNLQTVPDIENDCSRHPVTQMLKSKLAVTLCTDNCTVSHTNMFHEVRLAVDALDLSPSELRRVLVTGFKRSFMPSNYTKKRKYVHDVISYYDQLVHEYALLSNCTRNFIGGIKRYLRSYIMADANVSLSRLRLFLAPHAATATDAIESTSSSTTDNEESSEDSNEKIPPPPPPSAGSVATVSALNSLTKEFQRVRYLLEASLPGYKVGEEDIMIWDMKNPAFSAQYEQNTAGLLELDSWVAVEDLGPSIAQVYTYGFTSVDSHHGMKFTTGNIALENPGKKGKRQYVLCKIATGRSLAIQTEQAAENRLPPGYNSYYITSTNKSKQGYYHEYIINNTLQILPQYLVRFSYQAIDPKHQRPCALCEKSAAAIVCRTCEAELCKHCDESSHAANKLMSRHKRTPIRAEGEYLTENAIMPQVSCRLHESKLVEFYCPMCATPVCVNCKMVGDHSCGEKGLHRLISIAEAYEHSIKESSKPDPLIESRKMLISSKLSQLQQRVEDIQRNRSAIETLIRATMEAALKRLEEEAKLKLDVLMCEDLELKRQVEHIEWTDQFLAKQRNILSPVEFLAAWNQHKPLRIEQREFPVAQTALVETIKPDIQLVGRLQVVSGDDPVIDVPSSPLRLNMEGNEQRSNLLSIGHHRVVMSPKGKKIIEEVRNDLMKAAAHSPSKLSQETTQQSKATAFKAMVKQGFLTPKAVDNRQKSKGLQKLRWYCQVCSKQCRDENGFKCHMTSDAHQRQMLIVASNPNKFIQGYSELFEAAFLEILRRRHTTKRVRAHVVYNEYIRDKHHVHMNATRWTTLSGFVQYLGKTGKCIVDETEKGWYIQYIDKDPQARARNEELKRKHRADMDHEERNRRFILAQVEEAHAKFGDETQENDISESKQWNPEEKVTLNLSEKPKAKTTLVSSSVKRSAAVAFDEEEVNTTKTITSSSNKRSAMDAIMAEEQRIRQRKDEEEARNSRKEYWITRDIVVKVVDKKVGDGAYYKKKGTIIKVMDKFVAEIKLHDNGDILRIDQDDLETVIPQVNKTVKIVNGLGRGSLGTLISINEESYSASVLVLNGPKKGRTLDKVEYEDVCKMDESRVNLDD</sequence>
<dbReference type="CDD" id="cd13155">
    <property type="entry name" value="KOW_KIN17"/>
    <property type="match status" value="1"/>
</dbReference>
<dbReference type="InterPro" id="IPR032466">
    <property type="entry name" value="Metal_Hydrolase"/>
</dbReference>
<protein>
    <recommendedName>
        <fullName evidence="8">B box-type domain-containing protein</fullName>
    </recommendedName>
</protein>
<dbReference type="InterPro" id="IPR014722">
    <property type="entry name" value="Rib_uL2_dom2"/>
</dbReference>
<dbReference type="Gene3D" id="1.10.10.2030">
    <property type="entry name" value="DNA/RNA-binding protein Kin17, conserved domain"/>
    <property type="match status" value="1"/>
</dbReference>
<evidence type="ECO:0000313" key="9">
    <source>
        <dbReference type="EMBL" id="OQR82107.1"/>
    </source>
</evidence>
<dbReference type="PROSITE" id="PS00028">
    <property type="entry name" value="ZINC_FINGER_C2H2_1"/>
    <property type="match status" value="1"/>
</dbReference>
<feature type="domain" description="B box-type" evidence="8">
    <location>
        <begin position="617"/>
        <end position="664"/>
    </location>
</feature>
<dbReference type="SUPFAM" id="SSF57845">
    <property type="entry name" value="B-box zinc-binding domain"/>
    <property type="match status" value="1"/>
</dbReference>
<dbReference type="Pfam" id="PF00643">
    <property type="entry name" value="zf-B_box"/>
    <property type="match status" value="1"/>
</dbReference>
<evidence type="ECO:0000256" key="5">
    <source>
        <dbReference type="PROSITE-ProRule" id="PRU00024"/>
    </source>
</evidence>
<gene>
    <name evidence="9" type="ORF">THRCLA_11129</name>
</gene>
<dbReference type="EMBL" id="JNBS01004837">
    <property type="protein sequence ID" value="OQR82107.1"/>
    <property type="molecule type" value="Genomic_DNA"/>
</dbReference>
<dbReference type="GO" id="GO:0008270">
    <property type="term" value="F:zinc ion binding"/>
    <property type="evidence" value="ECO:0007669"/>
    <property type="project" value="UniProtKB-KW"/>
</dbReference>
<dbReference type="InterPro" id="IPR036236">
    <property type="entry name" value="Znf_C2H2_sf"/>
</dbReference>